<dbReference type="AlphaFoldDB" id="A0A9Q3GL62"/>
<keyword evidence="2" id="KW-0548">Nucleotidyltransferase</keyword>
<evidence type="ECO:0000256" key="4">
    <source>
        <dbReference type="ARBA" id="ARBA00022759"/>
    </source>
</evidence>
<name>A0A9Q3GL62_9BASI</name>
<feature type="domain" description="Reverse transcriptase RNase H-like" evidence="7">
    <location>
        <begin position="6"/>
        <end position="110"/>
    </location>
</feature>
<dbReference type="Proteomes" id="UP000765509">
    <property type="component" value="Unassembled WGS sequence"/>
</dbReference>
<evidence type="ECO:0000259" key="7">
    <source>
        <dbReference type="Pfam" id="PF17917"/>
    </source>
</evidence>
<dbReference type="GO" id="GO:0004519">
    <property type="term" value="F:endonuclease activity"/>
    <property type="evidence" value="ECO:0007669"/>
    <property type="project" value="UniProtKB-KW"/>
</dbReference>
<accession>A0A9Q3GL62</accession>
<dbReference type="Pfam" id="PF17917">
    <property type="entry name" value="RT_RNaseH"/>
    <property type="match status" value="1"/>
</dbReference>
<dbReference type="SUPFAM" id="SSF56672">
    <property type="entry name" value="DNA/RNA polymerases"/>
    <property type="match status" value="1"/>
</dbReference>
<proteinExistence type="predicted"/>
<reference evidence="8" key="1">
    <citation type="submission" date="2021-03" db="EMBL/GenBank/DDBJ databases">
        <title>Draft genome sequence of rust myrtle Austropuccinia psidii MF-1, a brazilian biotype.</title>
        <authorList>
            <person name="Quecine M.C."/>
            <person name="Pachon D.M.R."/>
            <person name="Bonatelli M.L."/>
            <person name="Correr F.H."/>
            <person name="Franceschini L.M."/>
            <person name="Leite T.F."/>
            <person name="Margarido G.R.A."/>
            <person name="Almeida C.A."/>
            <person name="Ferrarezi J.A."/>
            <person name="Labate C.A."/>
        </authorList>
    </citation>
    <scope>NUCLEOTIDE SEQUENCE</scope>
    <source>
        <strain evidence="8">MF-1</strain>
    </source>
</reference>
<evidence type="ECO:0000256" key="5">
    <source>
        <dbReference type="ARBA" id="ARBA00022801"/>
    </source>
</evidence>
<evidence type="ECO:0000313" key="9">
    <source>
        <dbReference type="Proteomes" id="UP000765509"/>
    </source>
</evidence>
<evidence type="ECO:0000256" key="6">
    <source>
        <dbReference type="ARBA" id="ARBA00022918"/>
    </source>
</evidence>
<keyword evidence="5" id="KW-0378">Hydrolase</keyword>
<evidence type="ECO:0000256" key="1">
    <source>
        <dbReference type="ARBA" id="ARBA00022679"/>
    </source>
</evidence>
<keyword evidence="4" id="KW-0255">Endonuclease</keyword>
<keyword evidence="1" id="KW-0808">Transferase</keyword>
<keyword evidence="6" id="KW-0695">RNA-directed DNA polymerase</keyword>
<dbReference type="GO" id="GO:0016787">
    <property type="term" value="F:hydrolase activity"/>
    <property type="evidence" value="ECO:0007669"/>
    <property type="project" value="UniProtKB-KW"/>
</dbReference>
<gene>
    <name evidence="8" type="ORF">O181_010397</name>
</gene>
<comment type="caution">
    <text evidence="8">The sequence shown here is derived from an EMBL/GenBank/DDBJ whole genome shotgun (WGS) entry which is preliminary data.</text>
</comment>
<dbReference type="EMBL" id="AVOT02002514">
    <property type="protein sequence ID" value="MBW0470682.1"/>
    <property type="molecule type" value="Genomic_DNA"/>
</dbReference>
<organism evidence="8 9">
    <name type="scientific">Austropuccinia psidii MF-1</name>
    <dbReference type="NCBI Taxonomy" id="1389203"/>
    <lineage>
        <taxon>Eukaryota</taxon>
        <taxon>Fungi</taxon>
        <taxon>Dikarya</taxon>
        <taxon>Basidiomycota</taxon>
        <taxon>Pucciniomycotina</taxon>
        <taxon>Pucciniomycetes</taxon>
        <taxon>Pucciniales</taxon>
        <taxon>Sphaerophragmiaceae</taxon>
        <taxon>Austropuccinia</taxon>
    </lineage>
</organism>
<dbReference type="GO" id="GO:0003964">
    <property type="term" value="F:RNA-directed DNA polymerase activity"/>
    <property type="evidence" value="ECO:0007669"/>
    <property type="project" value="UniProtKB-KW"/>
</dbReference>
<dbReference type="InterPro" id="IPR043502">
    <property type="entry name" value="DNA/RNA_pol_sf"/>
</dbReference>
<evidence type="ECO:0000313" key="8">
    <source>
        <dbReference type="EMBL" id="MBW0470682.1"/>
    </source>
</evidence>
<keyword evidence="9" id="KW-1185">Reference proteome</keyword>
<evidence type="ECO:0000256" key="2">
    <source>
        <dbReference type="ARBA" id="ARBA00022695"/>
    </source>
</evidence>
<dbReference type="InterPro" id="IPR041373">
    <property type="entry name" value="RT_RNaseH"/>
</dbReference>
<keyword evidence="3" id="KW-0540">Nuclease</keyword>
<evidence type="ECO:0000256" key="3">
    <source>
        <dbReference type="ARBA" id="ARBA00022722"/>
    </source>
</evidence>
<protein>
    <recommendedName>
        <fullName evidence="7">Reverse transcriptase RNase H-like domain-containing protein</fullName>
    </recommendedName>
</protein>
<sequence length="185" mass="21467">MKHWRLTFKLCIDACGEKLGSALHQTKIINYKPFEGPICIISRQIESEEARYEESQIQFPFLVWALKKLHYYLDGTVFDLITYFNGVKSLLNMKTQNIHILRWWIATQEYRGDITMAHKSGNINQNVDGDNIWAPANTPENPAWIPQEENCIKGICVTDIGTEFFNQVKEIYKMKIAFPSYANSL</sequence>